<evidence type="ECO:0000259" key="5">
    <source>
        <dbReference type="Pfam" id="PF22435"/>
    </source>
</evidence>
<name>A0A2H0N5D8_9BACT</name>
<sequence length="255" mass="28541">MLAKSVLTHINKLQQKKYRKQYEQFLVEGIKGVEDGLRSGQVEMVILEGSKRDESAYALLQKMAYKRQVEVQFCGRQDIGHIKTTQTFPGVLGICRMENAALDEVLGGTLICLDGIKDPGNLGTIIRTADWFGFQNILLSGDCVDPYNDKVVRSTMGSIFHVRICKSEDFVHDLKILKNEGYTLSSFVMDGQPFEKIRINKRQAFFFGSESHGVSEAVENLMDKRYTISGNGNAESLNVAISSAIVMHTLFTQSK</sequence>
<dbReference type="InterPro" id="IPR051259">
    <property type="entry name" value="rRNA_Methyltransferase"/>
</dbReference>
<dbReference type="Pfam" id="PF00588">
    <property type="entry name" value="SpoU_methylase"/>
    <property type="match status" value="1"/>
</dbReference>
<organism evidence="6 7">
    <name type="scientific">Candidatus Magasanikbacteria bacterium CG11_big_fil_rev_8_21_14_0_20_39_34</name>
    <dbReference type="NCBI Taxonomy" id="1974653"/>
    <lineage>
        <taxon>Bacteria</taxon>
        <taxon>Candidatus Magasanikiibacteriota</taxon>
    </lineage>
</organism>
<gene>
    <name evidence="6" type="ORF">COV59_02960</name>
</gene>
<evidence type="ECO:0000256" key="3">
    <source>
        <dbReference type="ARBA" id="ARBA00022679"/>
    </source>
</evidence>
<dbReference type="SUPFAM" id="SSF55315">
    <property type="entry name" value="L30e-like"/>
    <property type="match status" value="1"/>
</dbReference>
<feature type="domain" description="tRNA/rRNA methyltransferase SpoU type" evidence="4">
    <location>
        <begin position="110"/>
        <end position="248"/>
    </location>
</feature>
<proteinExistence type="inferred from homology"/>
<dbReference type="Gene3D" id="3.40.1280.10">
    <property type="match status" value="1"/>
</dbReference>
<accession>A0A2H0N5D8</accession>
<evidence type="ECO:0000256" key="2">
    <source>
        <dbReference type="ARBA" id="ARBA00022603"/>
    </source>
</evidence>
<dbReference type="GO" id="GO:0006396">
    <property type="term" value="P:RNA processing"/>
    <property type="evidence" value="ECO:0007669"/>
    <property type="project" value="InterPro"/>
</dbReference>
<dbReference type="PANTHER" id="PTHR43191">
    <property type="entry name" value="RRNA METHYLTRANSFERASE 3"/>
    <property type="match status" value="1"/>
</dbReference>
<dbReference type="GO" id="GO:0008173">
    <property type="term" value="F:RNA methyltransferase activity"/>
    <property type="evidence" value="ECO:0007669"/>
    <property type="project" value="InterPro"/>
</dbReference>
<evidence type="ECO:0000256" key="1">
    <source>
        <dbReference type="ARBA" id="ARBA00007228"/>
    </source>
</evidence>
<evidence type="ECO:0000313" key="7">
    <source>
        <dbReference type="Proteomes" id="UP000229600"/>
    </source>
</evidence>
<evidence type="ECO:0000313" key="6">
    <source>
        <dbReference type="EMBL" id="PIR04119.1"/>
    </source>
</evidence>
<dbReference type="InterPro" id="IPR053888">
    <property type="entry name" value="MRM3-like_sub_bind"/>
</dbReference>
<dbReference type="Gene3D" id="3.30.1330.30">
    <property type="match status" value="1"/>
</dbReference>
<comment type="caution">
    <text evidence="6">The sequence shown here is derived from an EMBL/GenBank/DDBJ whole genome shotgun (WGS) entry which is preliminary data.</text>
</comment>
<dbReference type="Proteomes" id="UP000229600">
    <property type="component" value="Unassembled WGS sequence"/>
</dbReference>
<evidence type="ECO:0000259" key="4">
    <source>
        <dbReference type="Pfam" id="PF00588"/>
    </source>
</evidence>
<dbReference type="GO" id="GO:0032259">
    <property type="term" value="P:methylation"/>
    <property type="evidence" value="ECO:0007669"/>
    <property type="project" value="UniProtKB-KW"/>
</dbReference>
<dbReference type="EMBL" id="PCWN01000007">
    <property type="protein sequence ID" value="PIR04119.1"/>
    <property type="molecule type" value="Genomic_DNA"/>
</dbReference>
<dbReference type="InterPro" id="IPR029026">
    <property type="entry name" value="tRNA_m1G_MTases_N"/>
</dbReference>
<dbReference type="PANTHER" id="PTHR43191:SF2">
    <property type="entry name" value="RRNA METHYLTRANSFERASE 3, MITOCHONDRIAL"/>
    <property type="match status" value="1"/>
</dbReference>
<dbReference type="InterPro" id="IPR001537">
    <property type="entry name" value="SpoU_MeTrfase"/>
</dbReference>
<dbReference type="CDD" id="cd18095">
    <property type="entry name" value="SpoU-like_rRNA-MTase"/>
    <property type="match status" value="1"/>
</dbReference>
<reference evidence="6 7" key="1">
    <citation type="submission" date="2017-09" db="EMBL/GenBank/DDBJ databases">
        <title>Depth-based differentiation of microbial function through sediment-hosted aquifers and enrichment of novel symbionts in the deep terrestrial subsurface.</title>
        <authorList>
            <person name="Probst A.J."/>
            <person name="Ladd B."/>
            <person name="Jarett J.K."/>
            <person name="Geller-Mcgrath D.E."/>
            <person name="Sieber C.M."/>
            <person name="Emerson J.B."/>
            <person name="Anantharaman K."/>
            <person name="Thomas B.C."/>
            <person name="Malmstrom R."/>
            <person name="Stieglmeier M."/>
            <person name="Klingl A."/>
            <person name="Woyke T."/>
            <person name="Ryan C.M."/>
            <person name="Banfield J.F."/>
        </authorList>
    </citation>
    <scope>NUCLEOTIDE SEQUENCE [LARGE SCALE GENOMIC DNA]</scope>
    <source>
        <strain evidence="6">CG11_big_fil_rev_8_21_14_0_20_39_34</strain>
    </source>
</reference>
<dbReference type="InterPro" id="IPR029064">
    <property type="entry name" value="Ribosomal_eL30-like_sf"/>
</dbReference>
<keyword evidence="2" id="KW-0489">Methyltransferase</keyword>
<feature type="domain" description="MRM3-like substrate binding" evidence="5">
    <location>
        <begin position="9"/>
        <end position="88"/>
    </location>
</feature>
<dbReference type="Pfam" id="PF22435">
    <property type="entry name" value="MRM3-like_sub_bind"/>
    <property type="match status" value="1"/>
</dbReference>
<keyword evidence="3" id="KW-0808">Transferase</keyword>
<protein>
    <submittedName>
        <fullName evidence="6">Uncharacterized protein</fullName>
    </submittedName>
</protein>
<dbReference type="SUPFAM" id="SSF75217">
    <property type="entry name" value="alpha/beta knot"/>
    <property type="match status" value="1"/>
</dbReference>
<dbReference type="AlphaFoldDB" id="A0A2H0N5D8"/>
<dbReference type="InterPro" id="IPR029028">
    <property type="entry name" value="Alpha/beta_knot_MTases"/>
</dbReference>
<dbReference type="GO" id="GO:0003723">
    <property type="term" value="F:RNA binding"/>
    <property type="evidence" value="ECO:0007669"/>
    <property type="project" value="InterPro"/>
</dbReference>
<comment type="similarity">
    <text evidence="1">Belongs to the class IV-like SAM-binding methyltransferase superfamily. RNA methyltransferase TrmH family.</text>
</comment>